<feature type="transmembrane region" description="Helical" evidence="1">
    <location>
        <begin position="17"/>
        <end position="34"/>
    </location>
</feature>
<gene>
    <name evidence="2" type="ORF">KUTeg_002860</name>
</gene>
<dbReference type="EMBL" id="JARBDR010000195">
    <property type="protein sequence ID" value="KAJ8319587.1"/>
    <property type="molecule type" value="Genomic_DNA"/>
</dbReference>
<proteinExistence type="predicted"/>
<organism evidence="2 3">
    <name type="scientific">Tegillarca granosa</name>
    <name type="common">Malaysian cockle</name>
    <name type="synonym">Anadara granosa</name>
    <dbReference type="NCBI Taxonomy" id="220873"/>
    <lineage>
        <taxon>Eukaryota</taxon>
        <taxon>Metazoa</taxon>
        <taxon>Spiralia</taxon>
        <taxon>Lophotrochozoa</taxon>
        <taxon>Mollusca</taxon>
        <taxon>Bivalvia</taxon>
        <taxon>Autobranchia</taxon>
        <taxon>Pteriomorphia</taxon>
        <taxon>Arcoida</taxon>
        <taxon>Arcoidea</taxon>
        <taxon>Arcidae</taxon>
        <taxon>Tegillarca</taxon>
    </lineage>
</organism>
<protein>
    <submittedName>
        <fullName evidence="2">Uncharacterized protein</fullName>
    </submittedName>
</protein>
<reference evidence="2 3" key="1">
    <citation type="submission" date="2022-12" db="EMBL/GenBank/DDBJ databases">
        <title>Chromosome-level genome of Tegillarca granosa.</title>
        <authorList>
            <person name="Kim J."/>
        </authorList>
    </citation>
    <scope>NUCLEOTIDE SEQUENCE [LARGE SCALE GENOMIC DNA]</scope>
    <source>
        <strain evidence="2">Teg-2019</strain>
        <tissue evidence="2">Adductor muscle</tissue>
    </source>
</reference>
<keyword evidence="1" id="KW-0472">Membrane</keyword>
<evidence type="ECO:0000313" key="3">
    <source>
        <dbReference type="Proteomes" id="UP001217089"/>
    </source>
</evidence>
<name>A0ABQ9FUB9_TEGGR</name>
<evidence type="ECO:0000313" key="2">
    <source>
        <dbReference type="EMBL" id="KAJ8319587.1"/>
    </source>
</evidence>
<comment type="caution">
    <text evidence="2">The sequence shown here is derived from an EMBL/GenBank/DDBJ whole genome shotgun (WGS) entry which is preliminary data.</text>
</comment>
<sequence>MFDSLRDIFLLSTSTEWILALSVAVFLLTFIPDFRRIKTVRCRMTVTEPYDVPPDE</sequence>
<keyword evidence="3" id="KW-1185">Reference proteome</keyword>
<keyword evidence="1" id="KW-0812">Transmembrane</keyword>
<accession>A0ABQ9FUB9</accession>
<evidence type="ECO:0000256" key="1">
    <source>
        <dbReference type="SAM" id="Phobius"/>
    </source>
</evidence>
<dbReference type="Proteomes" id="UP001217089">
    <property type="component" value="Unassembled WGS sequence"/>
</dbReference>
<keyword evidence="1" id="KW-1133">Transmembrane helix</keyword>
<feature type="non-terminal residue" evidence="2">
    <location>
        <position position="56"/>
    </location>
</feature>